<keyword evidence="3" id="KW-0862">Zinc</keyword>
<name>A0AA89BY35_PINIB</name>
<dbReference type="SUPFAM" id="SSF57756">
    <property type="entry name" value="Retrovirus zinc finger-like domains"/>
    <property type="match status" value="1"/>
</dbReference>
<dbReference type="InterPro" id="IPR010998">
    <property type="entry name" value="Integrase_recombinase_N"/>
</dbReference>
<dbReference type="InterPro" id="IPR052925">
    <property type="entry name" value="Phage_Integrase-like_Recomb"/>
</dbReference>
<dbReference type="InterPro" id="IPR013762">
    <property type="entry name" value="Integrase-like_cat_sf"/>
</dbReference>
<sequence length="618" mass="70406">MDADLQSQVQHEVQNVFASTQNSLMSEMRSIISSEIEKVHSMQKEIADAQLAKIETTLTDGYTFKRKGNEEQFKHNQKVLNKLSEAETSLKAEILDVEHVENAKVKISEGISIVKQRQKLVKLADSSELGWKVVQEYQSNPLAEDSDDEKKMIKAQYRAERKAKSERIKRSRIHPYKQGRSQAFPATPALPNSGQYQGQKPGRCFSCGSKGHWKKECPEEKAQTKISSFTCLLFKSFGQCCHPEMSISNDKVFSSPIGHLRERINEWVKIGANDHVVKVIEEGYRLPLKSTPDEVLLKNNKSARDNPQFVSQEVQNLVNKRCISQVITKPKVVNPLTVAYNQVRKARLVLDCLGIKEHVEVAVLHSGVKPGTALHNLASKMSDYLVQSKSENTTKGYFNAFKRWERYITTQGFCALPANPIHVSLYITYLLESGASYHTVNSAIYSIKWAHELNNFTDPTANSYVSSLRNSARRIACVPTKKKDPVTAEMLIRLCDLHKDCNDLLVIRDLTMILFCFAGFLRFDELSSLLCKHVEVHDSYIVLHIVKSKTDQYRKGNEVLISQGHTSACPLSMFHRYLRLSEICLKSDYFLFRQIFRSKNTCKLIYMHSQCKSLGCYY</sequence>
<evidence type="ECO:0000313" key="5">
    <source>
        <dbReference type="EMBL" id="KAK3091843.1"/>
    </source>
</evidence>
<keyword evidence="3" id="KW-0863">Zinc-finger</keyword>
<protein>
    <recommendedName>
        <fullName evidence="4">CCHC-type domain-containing protein</fullName>
    </recommendedName>
</protein>
<evidence type="ECO:0000259" key="4">
    <source>
        <dbReference type="PROSITE" id="PS50158"/>
    </source>
</evidence>
<evidence type="ECO:0000256" key="3">
    <source>
        <dbReference type="PROSITE-ProRule" id="PRU00047"/>
    </source>
</evidence>
<dbReference type="AlphaFoldDB" id="A0AA89BY35"/>
<dbReference type="Gene3D" id="1.10.150.130">
    <property type="match status" value="1"/>
</dbReference>
<dbReference type="Gene3D" id="4.10.60.10">
    <property type="entry name" value="Zinc finger, CCHC-type"/>
    <property type="match status" value="1"/>
</dbReference>
<dbReference type="SMART" id="SM00343">
    <property type="entry name" value="ZnF_C2HC"/>
    <property type="match status" value="1"/>
</dbReference>
<comment type="caution">
    <text evidence="5">The sequence shown here is derived from an EMBL/GenBank/DDBJ whole genome shotgun (WGS) entry which is preliminary data.</text>
</comment>
<accession>A0AA89BY35</accession>
<dbReference type="InterPro" id="IPR001878">
    <property type="entry name" value="Znf_CCHC"/>
</dbReference>
<dbReference type="PANTHER" id="PTHR34605:SF6">
    <property type="entry name" value="TYR RECOMBINASE DOMAIN-CONTAINING PROTEIN"/>
    <property type="match status" value="1"/>
</dbReference>
<dbReference type="Proteomes" id="UP001186944">
    <property type="component" value="Unassembled WGS sequence"/>
</dbReference>
<dbReference type="PANTHER" id="PTHR34605">
    <property type="entry name" value="PHAGE_INTEGRASE DOMAIN-CONTAINING PROTEIN"/>
    <property type="match status" value="1"/>
</dbReference>
<dbReference type="PROSITE" id="PS50158">
    <property type="entry name" value="ZF_CCHC"/>
    <property type="match status" value="1"/>
</dbReference>
<keyword evidence="3" id="KW-0479">Metal-binding</keyword>
<dbReference type="GO" id="GO:0008270">
    <property type="term" value="F:zinc ion binding"/>
    <property type="evidence" value="ECO:0007669"/>
    <property type="project" value="UniProtKB-KW"/>
</dbReference>
<dbReference type="SUPFAM" id="SSF56349">
    <property type="entry name" value="DNA breaking-rejoining enzymes"/>
    <property type="match status" value="1"/>
</dbReference>
<keyword evidence="6" id="KW-1185">Reference proteome</keyword>
<proteinExistence type="predicted"/>
<dbReference type="GO" id="GO:0003677">
    <property type="term" value="F:DNA binding"/>
    <property type="evidence" value="ECO:0007669"/>
    <property type="project" value="UniProtKB-KW"/>
</dbReference>
<evidence type="ECO:0000313" key="6">
    <source>
        <dbReference type="Proteomes" id="UP001186944"/>
    </source>
</evidence>
<evidence type="ECO:0000256" key="1">
    <source>
        <dbReference type="ARBA" id="ARBA00023125"/>
    </source>
</evidence>
<reference evidence="5" key="1">
    <citation type="submission" date="2019-08" db="EMBL/GenBank/DDBJ databases">
        <title>The improved chromosome-level genome for the pearl oyster Pinctada fucata martensii using PacBio sequencing and Hi-C.</title>
        <authorList>
            <person name="Zheng Z."/>
        </authorList>
    </citation>
    <scope>NUCLEOTIDE SEQUENCE</scope>
    <source>
        <strain evidence="5">ZZ-2019</strain>
        <tissue evidence="5">Adductor muscle</tissue>
    </source>
</reference>
<dbReference type="SUPFAM" id="SSF47823">
    <property type="entry name" value="lambda integrase-like, N-terminal domain"/>
    <property type="match status" value="1"/>
</dbReference>
<dbReference type="Pfam" id="PF00098">
    <property type="entry name" value="zf-CCHC"/>
    <property type="match status" value="1"/>
</dbReference>
<organism evidence="5 6">
    <name type="scientific">Pinctada imbricata</name>
    <name type="common">Atlantic pearl-oyster</name>
    <name type="synonym">Pinctada martensii</name>
    <dbReference type="NCBI Taxonomy" id="66713"/>
    <lineage>
        <taxon>Eukaryota</taxon>
        <taxon>Metazoa</taxon>
        <taxon>Spiralia</taxon>
        <taxon>Lophotrochozoa</taxon>
        <taxon>Mollusca</taxon>
        <taxon>Bivalvia</taxon>
        <taxon>Autobranchia</taxon>
        <taxon>Pteriomorphia</taxon>
        <taxon>Pterioida</taxon>
        <taxon>Pterioidea</taxon>
        <taxon>Pteriidae</taxon>
        <taxon>Pinctada</taxon>
    </lineage>
</organism>
<keyword evidence="1" id="KW-0238">DNA-binding</keyword>
<evidence type="ECO:0000256" key="2">
    <source>
        <dbReference type="ARBA" id="ARBA00023172"/>
    </source>
</evidence>
<dbReference type="EMBL" id="VSWD01000010">
    <property type="protein sequence ID" value="KAK3091843.1"/>
    <property type="molecule type" value="Genomic_DNA"/>
</dbReference>
<gene>
    <name evidence="5" type="ORF">FSP39_023096</name>
</gene>
<dbReference type="GO" id="GO:0015074">
    <property type="term" value="P:DNA integration"/>
    <property type="evidence" value="ECO:0007669"/>
    <property type="project" value="InterPro"/>
</dbReference>
<dbReference type="InterPro" id="IPR036875">
    <property type="entry name" value="Znf_CCHC_sf"/>
</dbReference>
<feature type="domain" description="CCHC-type" evidence="4">
    <location>
        <begin position="203"/>
        <end position="219"/>
    </location>
</feature>
<keyword evidence="2" id="KW-0233">DNA recombination</keyword>
<dbReference type="Gene3D" id="1.10.443.10">
    <property type="entry name" value="Intergrase catalytic core"/>
    <property type="match status" value="1"/>
</dbReference>
<dbReference type="GO" id="GO:0006310">
    <property type="term" value="P:DNA recombination"/>
    <property type="evidence" value="ECO:0007669"/>
    <property type="project" value="UniProtKB-KW"/>
</dbReference>
<dbReference type="InterPro" id="IPR011010">
    <property type="entry name" value="DNA_brk_join_enz"/>
</dbReference>